<organism evidence="2 3">
    <name type="scientific">Oceanomicrobium pacificus</name>
    <dbReference type="NCBI Taxonomy" id="2692916"/>
    <lineage>
        <taxon>Bacteria</taxon>
        <taxon>Pseudomonadati</taxon>
        <taxon>Pseudomonadota</taxon>
        <taxon>Alphaproteobacteria</taxon>
        <taxon>Rhodobacterales</taxon>
        <taxon>Paracoccaceae</taxon>
        <taxon>Oceanomicrobium</taxon>
    </lineage>
</organism>
<dbReference type="InterPro" id="IPR036291">
    <property type="entry name" value="NAD(P)-bd_dom_sf"/>
</dbReference>
<dbReference type="Gene3D" id="3.40.50.720">
    <property type="entry name" value="NAD(P)-binding Rossmann-like Domain"/>
    <property type="match status" value="1"/>
</dbReference>
<dbReference type="Pfam" id="PF00107">
    <property type="entry name" value="ADH_zinc_N"/>
    <property type="match status" value="1"/>
</dbReference>
<dbReference type="SUPFAM" id="SSF50129">
    <property type="entry name" value="GroES-like"/>
    <property type="match status" value="1"/>
</dbReference>
<dbReference type="EMBL" id="WUWG01000001">
    <property type="protein sequence ID" value="MXU63830.1"/>
    <property type="molecule type" value="Genomic_DNA"/>
</dbReference>
<comment type="caution">
    <text evidence="2">The sequence shown here is derived from an EMBL/GenBank/DDBJ whole genome shotgun (WGS) entry which is preliminary data.</text>
</comment>
<dbReference type="SMART" id="SM00829">
    <property type="entry name" value="PKS_ER"/>
    <property type="match status" value="1"/>
</dbReference>
<protein>
    <submittedName>
        <fullName evidence="2">Zinc-binding dehydrogenase</fullName>
    </submittedName>
</protein>
<evidence type="ECO:0000313" key="2">
    <source>
        <dbReference type="EMBL" id="MXU63830.1"/>
    </source>
</evidence>
<dbReference type="CDD" id="cd08241">
    <property type="entry name" value="QOR1"/>
    <property type="match status" value="1"/>
</dbReference>
<sequence>MKAMRIHELGQPLQMDEIDPPQPGPGEVLLDVAACGINFADTLMVQGRYQEKPPLPFSPGLEVCGRVAELGAGVTHLAQGQIVAGFTSGGGLAEQVCVRAGACVPVPAGMDPVEVAAFPVAYGTSDIALELANLSAGETLLVTGASGGVGLTAVEIGKIRGATVIAAARGAEKLAVAKAAGADHLIDTRDADLTAEVKDRGGADVIYDPVGGDLFTAAMKAARPRARLIPIGFASGDVPQIPANILLVKNLSVIGLYWGGLARSHPDMIRDSFARLLGWYGAGKLHPHVSHVLPLDQANDALALLSERRSTGKVVVRMAPD</sequence>
<keyword evidence="3" id="KW-1185">Reference proteome</keyword>
<dbReference type="InterPro" id="IPR013154">
    <property type="entry name" value="ADH-like_N"/>
</dbReference>
<name>A0A6B0THH7_9RHOB</name>
<dbReference type="InterPro" id="IPR020843">
    <property type="entry name" value="ER"/>
</dbReference>
<reference evidence="2 3" key="1">
    <citation type="submission" date="2019-12" db="EMBL/GenBank/DDBJ databases">
        <title>Strain KN286 was isolated from seawater, which was collected from Caroline Seamount in the tropical western Pacific.</title>
        <authorList>
            <person name="Wang Q."/>
        </authorList>
    </citation>
    <scope>NUCLEOTIDE SEQUENCE [LARGE SCALE GENOMIC DNA]</scope>
    <source>
        <strain evidence="2 3">KN286</strain>
    </source>
</reference>
<dbReference type="Gene3D" id="3.90.180.10">
    <property type="entry name" value="Medium-chain alcohol dehydrogenases, catalytic domain"/>
    <property type="match status" value="1"/>
</dbReference>
<dbReference type="GO" id="GO:0016491">
    <property type="term" value="F:oxidoreductase activity"/>
    <property type="evidence" value="ECO:0007669"/>
    <property type="project" value="InterPro"/>
</dbReference>
<dbReference type="PANTHER" id="PTHR43677">
    <property type="entry name" value="SHORT-CHAIN DEHYDROGENASE/REDUCTASE"/>
    <property type="match status" value="1"/>
</dbReference>
<dbReference type="PANTHER" id="PTHR43677:SF4">
    <property type="entry name" value="QUINONE OXIDOREDUCTASE-LIKE PROTEIN 2"/>
    <property type="match status" value="1"/>
</dbReference>
<gene>
    <name evidence="2" type="ORF">GSH16_00110</name>
</gene>
<dbReference type="Pfam" id="PF08240">
    <property type="entry name" value="ADH_N"/>
    <property type="match status" value="1"/>
</dbReference>
<accession>A0A6B0THH7</accession>
<dbReference type="InterPro" id="IPR051397">
    <property type="entry name" value="Zn-ADH-like_protein"/>
</dbReference>
<evidence type="ECO:0000313" key="3">
    <source>
        <dbReference type="Proteomes" id="UP000436016"/>
    </source>
</evidence>
<dbReference type="InterPro" id="IPR011032">
    <property type="entry name" value="GroES-like_sf"/>
</dbReference>
<proteinExistence type="predicted"/>
<dbReference type="InterPro" id="IPR013149">
    <property type="entry name" value="ADH-like_C"/>
</dbReference>
<evidence type="ECO:0000259" key="1">
    <source>
        <dbReference type="SMART" id="SM00829"/>
    </source>
</evidence>
<feature type="domain" description="Enoyl reductase (ER)" evidence="1">
    <location>
        <begin position="10"/>
        <end position="316"/>
    </location>
</feature>
<dbReference type="SUPFAM" id="SSF51735">
    <property type="entry name" value="NAD(P)-binding Rossmann-fold domains"/>
    <property type="match status" value="1"/>
</dbReference>
<dbReference type="RefSeq" id="WP_160850831.1">
    <property type="nucleotide sequence ID" value="NZ_WUWG01000001.1"/>
</dbReference>
<dbReference type="Proteomes" id="UP000436016">
    <property type="component" value="Unassembled WGS sequence"/>
</dbReference>
<dbReference type="AlphaFoldDB" id="A0A6B0THH7"/>